<keyword evidence="1" id="KW-1133">Transmembrane helix</keyword>
<feature type="transmembrane region" description="Helical" evidence="1">
    <location>
        <begin position="200"/>
        <end position="227"/>
    </location>
</feature>
<evidence type="ECO:0000313" key="5">
    <source>
        <dbReference type="Proteomes" id="UP000031036"/>
    </source>
</evidence>
<accession>A0A0B2V5C0</accession>
<dbReference type="InterPro" id="IPR057569">
    <property type="entry name" value="C2_nem"/>
</dbReference>
<keyword evidence="2" id="KW-0732">Signal</keyword>
<dbReference type="Pfam" id="PF25330">
    <property type="entry name" value="C2_nem"/>
    <property type="match status" value="2"/>
</dbReference>
<reference evidence="4 5" key="1">
    <citation type="submission" date="2014-11" db="EMBL/GenBank/DDBJ databases">
        <title>Genetic blueprint of the zoonotic pathogen Toxocara canis.</title>
        <authorList>
            <person name="Zhu X.-Q."/>
            <person name="Korhonen P.K."/>
            <person name="Cai H."/>
            <person name="Young N.D."/>
            <person name="Nejsum P."/>
            <person name="von Samson-Himmelstjerna G."/>
            <person name="Boag P.R."/>
            <person name="Tan P."/>
            <person name="Li Q."/>
            <person name="Min J."/>
            <person name="Yang Y."/>
            <person name="Wang X."/>
            <person name="Fang X."/>
            <person name="Hall R.S."/>
            <person name="Hofmann A."/>
            <person name="Sternberg P.W."/>
            <person name="Jex A.R."/>
            <person name="Gasser R.B."/>
        </authorList>
    </citation>
    <scope>NUCLEOTIDE SEQUENCE [LARGE SCALE GENOMIC DNA]</scope>
    <source>
        <strain evidence="4">PN_DK_2014</strain>
    </source>
</reference>
<feature type="domain" description="C2" evidence="3">
    <location>
        <begin position="261"/>
        <end position="371"/>
    </location>
</feature>
<gene>
    <name evidence="4" type="primary">R10E12.2</name>
    <name evidence="4" type="ORF">Tcan_09280</name>
</gene>
<dbReference type="PANTHER" id="PTHR38626:SF3">
    <property type="entry name" value="PROTEIN CBG09935"/>
    <property type="match status" value="1"/>
</dbReference>
<evidence type="ECO:0000259" key="3">
    <source>
        <dbReference type="Pfam" id="PF25330"/>
    </source>
</evidence>
<feature type="chain" id="PRO_5012791264" evidence="2">
    <location>
        <begin position="16"/>
        <end position="545"/>
    </location>
</feature>
<protein>
    <submittedName>
        <fullName evidence="4">Uncharacterized protein R10E12.2</fullName>
    </submittedName>
</protein>
<name>A0A0B2V5C0_TOXCA</name>
<dbReference type="EMBL" id="JPKZ01002071">
    <property type="protein sequence ID" value="KHN78641.1"/>
    <property type="molecule type" value="Genomic_DNA"/>
</dbReference>
<comment type="caution">
    <text evidence="4">The sequence shown here is derived from an EMBL/GenBank/DDBJ whole genome shotgun (WGS) entry which is preliminary data.</text>
</comment>
<evidence type="ECO:0000256" key="2">
    <source>
        <dbReference type="SAM" id="SignalP"/>
    </source>
</evidence>
<feature type="signal peptide" evidence="2">
    <location>
        <begin position="1"/>
        <end position="15"/>
    </location>
</feature>
<keyword evidence="1" id="KW-0812">Transmembrane</keyword>
<proteinExistence type="predicted"/>
<feature type="transmembrane region" description="Helical" evidence="1">
    <location>
        <begin position="407"/>
        <end position="434"/>
    </location>
</feature>
<keyword evidence="1" id="KW-0472">Membrane</keyword>
<keyword evidence="5" id="KW-1185">Reference proteome</keyword>
<dbReference type="OrthoDB" id="5862752at2759"/>
<dbReference type="AlphaFoldDB" id="A0A0B2V5C0"/>
<dbReference type="Proteomes" id="UP000031036">
    <property type="component" value="Unassembled WGS sequence"/>
</dbReference>
<feature type="domain" description="C2" evidence="3">
    <location>
        <begin position="19"/>
        <end position="164"/>
    </location>
</feature>
<dbReference type="PANTHER" id="PTHR38626">
    <property type="entry name" value="SKN-1 DEPENDENT ZYGOTIC TRANSCRIPT-RELATED"/>
    <property type="match status" value="1"/>
</dbReference>
<sequence>MTTVIFIFWPTLGLAEEVFWLTAELMNIDWKKGCLTTAGCAEPRFKLTEANAANNEKVSISWAITEDLVQDRSRTFVTHWKHGTPADVTLGCEVAGVDPTYGFPRTCDSTANVRMFQKTIDEEFLLSRIGEMELPLADESGKMVVEMRGKCFNATLAVAKHEKRCPWCVEQNDVAVVGQQLPDEQSSSDFMRYLGASDEFIYITVMVLAVIAITSSAAFACLLVAFLRQKRRSESLKDNARFGVYHDKCHRVHVESLHGSDDSSSRFTSPNALVFSKDRSRTFVTHWKHGTPADVTLGCEVAGVDPTYGFPRTCDSTANVRMFQKTIDEEFLLSRIGEMELPLADESGKMVVEMRGKCFNATLAVAKHEKRCPWCVEQNDVAVVGQQLPDEQSSSDFMRYLGASDEFIYITVMVLAVIAITSSAAFACLLVAFLRQKRRSESLKDNARFGVYHDKCHRVHVESLHGSDDSSSRYETPWDQKYLPLPHWLSSRSDATSTSAVDTVSTLTGSRSNQNSRTTVGNCHLKISPIAITSDRHDDSGLESV</sequence>
<evidence type="ECO:0000256" key="1">
    <source>
        <dbReference type="SAM" id="Phobius"/>
    </source>
</evidence>
<evidence type="ECO:0000313" key="4">
    <source>
        <dbReference type="EMBL" id="KHN78641.1"/>
    </source>
</evidence>
<organism evidence="4 5">
    <name type="scientific">Toxocara canis</name>
    <name type="common">Canine roundworm</name>
    <dbReference type="NCBI Taxonomy" id="6265"/>
    <lineage>
        <taxon>Eukaryota</taxon>
        <taxon>Metazoa</taxon>
        <taxon>Ecdysozoa</taxon>
        <taxon>Nematoda</taxon>
        <taxon>Chromadorea</taxon>
        <taxon>Rhabditida</taxon>
        <taxon>Spirurina</taxon>
        <taxon>Ascaridomorpha</taxon>
        <taxon>Ascaridoidea</taxon>
        <taxon>Toxocaridae</taxon>
        <taxon>Toxocara</taxon>
    </lineage>
</organism>
<dbReference type="InterPro" id="IPR040426">
    <property type="entry name" value="C05B5.4-like"/>
</dbReference>